<dbReference type="SUPFAM" id="SSF56935">
    <property type="entry name" value="Porins"/>
    <property type="match status" value="1"/>
</dbReference>
<dbReference type="Proteomes" id="UP000315112">
    <property type="component" value="Unassembled WGS sequence"/>
</dbReference>
<keyword evidence="6 13" id="KW-0732">Signal</keyword>
<dbReference type="AlphaFoldDB" id="A0A562PP09"/>
<dbReference type="GO" id="GO:0009279">
    <property type="term" value="C:cell outer membrane"/>
    <property type="evidence" value="ECO:0007669"/>
    <property type="project" value="UniProtKB-SubCell"/>
</dbReference>
<dbReference type="PANTHER" id="PTHR30069:SF29">
    <property type="entry name" value="HEMOGLOBIN AND HEMOGLOBIN-HAPTOGLOBIN-BINDING PROTEIN 1-RELATED"/>
    <property type="match status" value="1"/>
</dbReference>
<dbReference type="GO" id="GO:0015344">
    <property type="term" value="F:siderophore uptake transmembrane transporter activity"/>
    <property type="evidence" value="ECO:0007669"/>
    <property type="project" value="TreeGrafter"/>
</dbReference>
<feature type="domain" description="TonB-dependent receptor-like beta-barrel" evidence="14">
    <location>
        <begin position="249"/>
        <end position="653"/>
    </location>
</feature>
<evidence type="ECO:0000256" key="7">
    <source>
        <dbReference type="ARBA" id="ARBA00023077"/>
    </source>
</evidence>
<dbReference type="GO" id="GO:0044718">
    <property type="term" value="P:siderophore transmembrane transport"/>
    <property type="evidence" value="ECO:0007669"/>
    <property type="project" value="TreeGrafter"/>
</dbReference>
<dbReference type="InterPro" id="IPR012910">
    <property type="entry name" value="Plug_dom"/>
</dbReference>
<dbReference type="CDD" id="cd01347">
    <property type="entry name" value="ligand_gated_channel"/>
    <property type="match status" value="1"/>
</dbReference>
<dbReference type="PROSITE" id="PS52016">
    <property type="entry name" value="TONB_DEPENDENT_REC_3"/>
    <property type="match status" value="1"/>
</dbReference>
<keyword evidence="10 11" id="KW-0998">Cell outer membrane</keyword>
<reference evidence="16 19" key="3">
    <citation type="submission" date="2019-12" db="EMBL/GenBank/DDBJ databases">
        <title>Draft Genome Sequences of Six Type Strains of the Genus Massilia.</title>
        <authorList>
            <person name="Miess H."/>
            <person name="Frediansyah A."/>
            <person name="Goeker M."/>
            <person name="Gross H."/>
        </authorList>
    </citation>
    <scope>NUCLEOTIDE SEQUENCE [LARGE SCALE GENOMIC DNA]</scope>
    <source>
        <strain evidence="16 19">DSM 26639</strain>
    </source>
</reference>
<keyword evidence="4 11" id="KW-1134">Transmembrane beta strand</keyword>
<evidence type="ECO:0000256" key="10">
    <source>
        <dbReference type="ARBA" id="ARBA00023237"/>
    </source>
</evidence>
<organism evidence="17 18">
    <name type="scientific">Pseudoduganella flava</name>
    <dbReference type="NCBI Taxonomy" id="871742"/>
    <lineage>
        <taxon>Bacteria</taxon>
        <taxon>Pseudomonadati</taxon>
        <taxon>Pseudomonadota</taxon>
        <taxon>Betaproteobacteria</taxon>
        <taxon>Burkholderiales</taxon>
        <taxon>Oxalobacteraceae</taxon>
        <taxon>Telluria group</taxon>
        <taxon>Pseudoduganella</taxon>
    </lineage>
</organism>
<dbReference type="OrthoDB" id="8671598at2"/>
<accession>A0A562PP09</accession>
<evidence type="ECO:0000259" key="14">
    <source>
        <dbReference type="Pfam" id="PF00593"/>
    </source>
</evidence>
<keyword evidence="7 12" id="KW-0798">TonB box</keyword>
<gene>
    <name evidence="16" type="ORF">GO485_17310</name>
    <name evidence="17" type="ORF">IP92_03531</name>
</gene>
<keyword evidence="8 11" id="KW-0472">Membrane</keyword>
<reference evidence="17 18" key="1">
    <citation type="journal article" date="2015" name="Stand. Genomic Sci.">
        <title>Genomic Encyclopedia of Bacterial and Archaeal Type Strains, Phase III: the genomes of soil and plant-associated and newly described type strains.</title>
        <authorList>
            <person name="Whitman W.B."/>
            <person name="Woyke T."/>
            <person name="Klenk H.P."/>
            <person name="Zhou Y."/>
            <person name="Lilburn T.G."/>
            <person name="Beck B.J."/>
            <person name="De Vos P."/>
            <person name="Vandamme P."/>
            <person name="Eisen J.A."/>
            <person name="Garrity G."/>
            <person name="Hugenholtz P."/>
            <person name="Kyrpides N.C."/>
        </authorList>
    </citation>
    <scope>NUCLEOTIDE SEQUENCE [LARGE SCALE GENOMIC DNA]</scope>
    <source>
        <strain evidence="17 18">CGMCC 1.10685</strain>
    </source>
</reference>
<name>A0A562PP09_9BURK</name>
<feature type="domain" description="TonB-dependent receptor plug" evidence="15">
    <location>
        <begin position="46"/>
        <end position="132"/>
    </location>
</feature>
<keyword evidence="5 11" id="KW-0812">Transmembrane</keyword>
<dbReference type="Proteomes" id="UP000437862">
    <property type="component" value="Chromosome"/>
</dbReference>
<keyword evidence="19" id="KW-1185">Reference proteome</keyword>
<evidence type="ECO:0000256" key="8">
    <source>
        <dbReference type="ARBA" id="ARBA00023136"/>
    </source>
</evidence>
<evidence type="ECO:0000256" key="2">
    <source>
        <dbReference type="ARBA" id="ARBA00009810"/>
    </source>
</evidence>
<sequence>MPRVYPTLCLSLPLLIGAAHAADDIARVEVKAAGAQQQRRDDGAGRIVVGRDELVRYGDVSVADVLRRQPGIAINGGQVQLRGLGGGRTQFLIDGTPAPPGFLPDSLAPELIERIEILKSASADSSTQGIAGSINIVLRKAAPRWRTSATVAAERSAAGWSPTATLDLARPGDTWSGTLAAQLARTRRALHDTVTEEAPDGERITAERNAAVTERAALTPRMTWKSTDTTLAWQGLLDLLRSENGGSAREITLWGDPSAYPHNGYASNARTTQARSDVTGTHRPGEDVRLEWKLNVAHNRRRSDYRFIGSDAGDTPLWQRRVLSTAGDDNAGSSGKLRFGGTPHHALSAGWDGTVARRAETRLQQDADAAGAPLGDRDQRYAARVRRLALYAQDEWSPVPALDLYLGLRWEGLRTTTAGRTMERVASQAAVWSPVGHLLWRIPDSRDQMRVALTRSYKAPETRDLMPRRYTVNNANGPTNPDAQGNPALRPELAWGIDAAYERYFAGNAMLSVSAYGRRIADVILQQLFRDGSQWVTMPGNGGRASTRGVELDGRFNLSKQASARFTLARNWSDVKAVAGPGNRLGEQTPLVANAGLDYRFGSGTTAGFNWNVQGAGTARTSATQWRERGTLRQLTAYASWQAGHGVTLRLTGTDLLNATPYDVLRFDDGATAVRRATVTSGGRTLRLAAEVPL</sequence>
<dbReference type="InterPro" id="IPR000531">
    <property type="entry name" value="Beta-barrel_TonB"/>
</dbReference>
<feature type="chain" id="PRO_5044617868" evidence="13">
    <location>
        <begin position="22"/>
        <end position="694"/>
    </location>
</feature>
<evidence type="ECO:0000256" key="13">
    <source>
        <dbReference type="SAM" id="SignalP"/>
    </source>
</evidence>
<evidence type="ECO:0000256" key="4">
    <source>
        <dbReference type="ARBA" id="ARBA00022452"/>
    </source>
</evidence>
<reference evidence="17" key="2">
    <citation type="submission" date="2019-07" db="EMBL/GenBank/DDBJ databases">
        <authorList>
            <person name="Whitman W."/>
            <person name="Huntemann M."/>
            <person name="Clum A."/>
            <person name="Pillay M."/>
            <person name="Palaniappan K."/>
            <person name="Varghese N."/>
            <person name="Mikhailova N."/>
            <person name="Stamatis D."/>
            <person name="Reddy T."/>
            <person name="Daum C."/>
            <person name="Shapiro N."/>
            <person name="Ivanova N."/>
            <person name="Kyrpides N."/>
            <person name="Woyke T."/>
        </authorList>
    </citation>
    <scope>NUCLEOTIDE SEQUENCE</scope>
    <source>
        <strain evidence="17">CGMCC 1.10685</strain>
    </source>
</reference>
<dbReference type="Pfam" id="PF00593">
    <property type="entry name" value="TonB_dep_Rec_b-barrel"/>
    <property type="match status" value="1"/>
</dbReference>
<evidence type="ECO:0000313" key="18">
    <source>
        <dbReference type="Proteomes" id="UP000315112"/>
    </source>
</evidence>
<evidence type="ECO:0000313" key="19">
    <source>
        <dbReference type="Proteomes" id="UP000437862"/>
    </source>
</evidence>
<evidence type="ECO:0000256" key="3">
    <source>
        <dbReference type="ARBA" id="ARBA00022448"/>
    </source>
</evidence>
<dbReference type="PANTHER" id="PTHR30069">
    <property type="entry name" value="TONB-DEPENDENT OUTER MEMBRANE RECEPTOR"/>
    <property type="match status" value="1"/>
</dbReference>
<dbReference type="EMBL" id="CP046904">
    <property type="protein sequence ID" value="QGZ40646.1"/>
    <property type="molecule type" value="Genomic_DNA"/>
</dbReference>
<dbReference type="Pfam" id="PF07715">
    <property type="entry name" value="Plug"/>
    <property type="match status" value="1"/>
</dbReference>
<evidence type="ECO:0000256" key="1">
    <source>
        <dbReference type="ARBA" id="ARBA00004571"/>
    </source>
</evidence>
<comment type="subcellular location">
    <subcellularLocation>
        <location evidence="1 11">Cell outer membrane</location>
        <topology evidence="1 11">Multi-pass membrane protein</topology>
    </subcellularLocation>
</comment>
<dbReference type="InterPro" id="IPR036942">
    <property type="entry name" value="Beta-barrel_TonB_sf"/>
</dbReference>
<protein>
    <submittedName>
        <fullName evidence="17">Outer membrane receptor for ferrienterochelin and colicin</fullName>
    </submittedName>
    <submittedName>
        <fullName evidence="16">TonB-dependent receptor plug domain-containing protein</fullName>
    </submittedName>
</protein>
<dbReference type="EMBL" id="VLKW01000006">
    <property type="protein sequence ID" value="TWI46098.1"/>
    <property type="molecule type" value="Genomic_DNA"/>
</dbReference>
<feature type="signal peptide" evidence="13">
    <location>
        <begin position="1"/>
        <end position="21"/>
    </location>
</feature>
<evidence type="ECO:0000256" key="6">
    <source>
        <dbReference type="ARBA" id="ARBA00022729"/>
    </source>
</evidence>
<evidence type="ECO:0000259" key="15">
    <source>
        <dbReference type="Pfam" id="PF07715"/>
    </source>
</evidence>
<evidence type="ECO:0000313" key="16">
    <source>
        <dbReference type="EMBL" id="QGZ40646.1"/>
    </source>
</evidence>
<evidence type="ECO:0000313" key="17">
    <source>
        <dbReference type="EMBL" id="TWI46098.1"/>
    </source>
</evidence>
<evidence type="ECO:0000256" key="11">
    <source>
        <dbReference type="PROSITE-ProRule" id="PRU01360"/>
    </source>
</evidence>
<dbReference type="Gene3D" id="2.170.130.10">
    <property type="entry name" value="TonB-dependent receptor, plug domain"/>
    <property type="match status" value="1"/>
</dbReference>
<keyword evidence="9 17" id="KW-0675">Receptor</keyword>
<keyword evidence="3 11" id="KW-0813">Transport</keyword>
<evidence type="ECO:0000256" key="5">
    <source>
        <dbReference type="ARBA" id="ARBA00022692"/>
    </source>
</evidence>
<dbReference type="Gene3D" id="2.40.170.20">
    <property type="entry name" value="TonB-dependent receptor, beta-barrel domain"/>
    <property type="match status" value="1"/>
</dbReference>
<dbReference type="RefSeq" id="WP_145877349.1">
    <property type="nucleotide sequence ID" value="NZ_CP046904.1"/>
</dbReference>
<evidence type="ECO:0000256" key="9">
    <source>
        <dbReference type="ARBA" id="ARBA00023170"/>
    </source>
</evidence>
<dbReference type="InterPro" id="IPR039426">
    <property type="entry name" value="TonB-dep_rcpt-like"/>
</dbReference>
<dbReference type="InterPro" id="IPR037066">
    <property type="entry name" value="Plug_dom_sf"/>
</dbReference>
<proteinExistence type="inferred from homology"/>
<evidence type="ECO:0000256" key="12">
    <source>
        <dbReference type="RuleBase" id="RU003357"/>
    </source>
</evidence>
<comment type="similarity">
    <text evidence="2 11 12">Belongs to the TonB-dependent receptor family.</text>
</comment>